<feature type="domain" description="Helicase ATP-binding" evidence="13">
    <location>
        <begin position="517"/>
        <end position="693"/>
    </location>
</feature>
<dbReference type="InterPro" id="IPR049730">
    <property type="entry name" value="SNF2/RAD54-like_C"/>
</dbReference>
<comment type="caution">
    <text evidence="15">The sequence shown here is derived from an EMBL/GenBank/DDBJ whole genome shotgun (WGS) entry which is preliminary data.</text>
</comment>
<evidence type="ECO:0000256" key="10">
    <source>
        <dbReference type="PROSITE-ProRule" id="PRU00175"/>
    </source>
</evidence>
<proteinExistence type="inferred from homology"/>
<dbReference type="PROSITE" id="PS51194">
    <property type="entry name" value="HELICASE_CTER"/>
    <property type="match status" value="1"/>
</dbReference>
<dbReference type="Gene3D" id="3.40.50.300">
    <property type="entry name" value="P-loop containing nucleotide triphosphate hydrolases"/>
    <property type="match status" value="1"/>
</dbReference>
<dbReference type="Pfam" id="PF00176">
    <property type="entry name" value="SNF2-rel_dom"/>
    <property type="match status" value="1"/>
</dbReference>
<keyword evidence="5 10" id="KW-0863">Zinc-finger</keyword>
<dbReference type="PROSITE" id="PS51192">
    <property type="entry name" value="HELICASE_ATP_BIND_1"/>
    <property type="match status" value="1"/>
</dbReference>
<feature type="compositionally biased region" description="Low complexity" evidence="11">
    <location>
        <begin position="311"/>
        <end position="321"/>
    </location>
</feature>
<evidence type="ECO:0000259" key="12">
    <source>
        <dbReference type="PROSITE" id="PS50089"/>
    </source>
</evidence>
<keyword evidence="4" id="KW-0547">Nucleotide-binding</keyword>
<dbReference type="InterPro" id="IPR038718">
    <property type="entry name" value="SNF2-like_sf"/>
</dbReference>
<dbReference type="GO" id="GO:0004386">
    <property type="term" value="F:helicase activity"/>
    <property type="evidence" value="ECO:0007669"/>
    <property type="project" value="UniProtKB-KW"/>
</dbReference>
<dbReference type="InterPro" id="IPR013083">
    <property type="entry name" value="Znf_RING/FYVE/PHD"/>
</dbReference>
<evidence type="ECO:0000256" key="3">
    <source>
        <dbReference type="ARBA" id="ARBA00022723"/>
    </source>
</evidence>
<evidence type="ECO:0000256" key="5">
    <source>
        <dbReference type="ARBA" id="ARBA00022771"/>
    </source>
</evidence>
<dbReference type="InterPro" id="IPR001650">
    <property type="entry name" value="Helicase_C-like"/>
</dbReference>
<dbReference type="GO" id="GO:0008094">
    <property type="term" value="F:ATP-dependent activity, acting on DNA"/>
    <property type="evidence" value="ECO:0007669"/>
    <property type="project" value="TreeGrafter"/>
</dbReference>
<organism evidence="15 16">
    <name type="scientific">Austropuccinia psidii MF-1</name>
    <dbReference type="NCBI Taxonomy" id="1389203"/>
    <lineage>
        <taxon>Eukaryota</taxon>
        <taxon>Fungi</taxon>
        <taxon>Dikarya</taxon>
        <taxon>Basidiomycota</taxon>
        <taxon>Pucciniomycotina</taxon>
        <taxon>Pucciniomycetes</taxon>
        <taxon>Pucciniales</taxon>
        <taxon>Sphaerophragmiaceae</taxon>
        <taxon>Austropuccinia</taxon>
    </lineage>
</organism>
<feature type="region of interest" description="Disordered" evidence="11">
    <location>
        <begin position="393"/>
        <end position="457"/>
    </location>
</feature>
<evidence type="ECO:0000256" key="11">
    <source>
        <dbReference type="SAM" id="MobiDB-lite"/>
    </source>
</evidence>
<feature type="region of interest" description="Disordered" evidence="11">
    <location>
        <begin position="146"/>
        <end position="184"/>
    </location>
</feature>
<protein>
    <recommendedName>
        <fullName evidence="17">DNA repair protein RAD16</fullName>
    </recommendedName>
</protein>
<dbReference type="InterPro" id="IPR001841">
    <property type="entry name" value="Znf_RING"/>
</dbReference>
<dbReference type="SUPFAM" id="SSF57850">
    <property type="entry name" value="RING/U-box"/>
    <property type="match status" value="1"/>
</dbReference>
<dbReference type="InterPro" id="IPR050628">
    <property type="entry name" value="SNF2_RAD54_helicase_TF"/>
</dbReference>
<dbReference type="InterPro" id="IPR027417">
    <property type="entry name" value="P-loop_NTPase"/>
</dbReference>
<dbReference type="InterPro" id="IPR017907">
    <property type="entry name" value="Znf_RING_CS"/>
</dbReference>
<dbReference type="CDD" id="cd18793">
    <property type="entry name" value="SF2_C_SNF"/>
    <property type="match status" value="1"/>
</dbReference>
<name>A0A9Q3H256_9BASI</name>
<dbReference type="EMBL" id="AVOT02008776">
    <property type="protein sequence ID" value="MBW0486700.1"/>
    <property type="molecule type" value="Genomic_DNA"/>
</dbReference>
<dbReference type="GO" id="GO:0016787">
    <property type="term" value="F:hydrolase activity"/>
    <property type="evidence" value="ECO:0007669"/>
    <property type="project" value="UniProtKB-KW"/>
</dbReference>
<feature type="compositionally biased region" description="Polar residues" evidence="11">
    <location>
        <begin position="329"/>
        <end position="338"/>
    </location>
</feature>
<comment type="similarity">
    <text evidence="2">Belongs to the SNF2/RAD54 helicase family.</text>
</comment>
<keyword evidence="16" id="KW-1185">Reference proteome</keyword>
<dbReference type="SMART" id="SM00490">
    <property type="entry name" value="HELICc"/>
    <property type="match status" value="1"/>
</dbReference>
<evidence type="ECO:0000256" key="9">
    <source>
        <dbReference type="ARBA" id="ARBA00022840"/>
    </source>
</evidence>
<feature type="compositionally biased region" description="Polar residues" evidence="11">
    <location>
        <begin position="225"/>
        <end position="235"/>
    </location>
</feature>
<evidence type="ECO:0000256" key="4">
    <source>
        <dbReference type="ARBA" id="ARBA00022741"/>
    </source>
</evidence>
<dbReference type="CDD" id="cd18008">
    <property type="entry name" value="DEXDc_SHPRH-like"/>
    <property type="match status" value="1"/>
</dbReference>
<keyword evidence="7" id="KW-0347">Helicase</keyword>
<dbReference type="SMART" id="SM00487">
    <property type="entry name" value="DEXDc"/>
    <property type="match status" value="1"/>
</dbReference>
<dbReference type="PANTHER" id="PTHR45626:SF12">
    <property type="entry name" value="DNA REPAIR PROTEIN RAD16"/>
    <property type="match status" value="1"/>
</dbReference>
<feature type="region of interest" description="Disordered" evidence="11">
    <location>
        <begin position="197"/>
        <end position="341"/>
    </location>
</feature>
<sequence length="1129" mass="127309">MNFGTPLWLTTIDKVSREIAQTQLRLLSESEISPGLISIQALTHFLRSTFYGCEEARCAWLDQDKASWIRSAAQRTSQRGRTLTFKLGSDRGRDPGWDQIVCGNHPFRRFRRTLSQLFLGFFLLTALSSFTSSEYPVMAPISQTPLHASTRRRSARLSSAPQSAPVSNMSDSSSTAPTSLESLSPKEPCLLDKAYKSTQAQNSKKRSAVNDESPSVASRAIKRTCLSSVSSSPGTILQKKVARKTRSQTSARSPYFEKGTANNSLLSGQNSSSSNTQPKQPNRLRLQQTLPPRRQEMVSNKGKARQIDPASSESETGPSKSSIKKTRNFPKSSASCSPPLQDADLDIEEEMFQAAVNLSKQECKRERDSLVGCSRSKPNISPGHQIAIAMDQDSDEDSDYNQSLQASDESSLSSLDSDSGSDNSSFDNAPIPRKNTQARRTSVKVARNRRPSKSHRKLTWWQKNQIKLERHHPELIDIWGDLTQKIKVLEPSRANQPDGLELTLLPFQLEGLDWMKKQEVGPWRGGILADEMGMGKTIQTISLILSDRIPGDGKQTLVIAPTVAIMQWRNEIEKFAKGLTAKVWHGATRSSDLEEIKSYDVVLTSFSVLESAFRRQHSGFKRHGKLLKEPSLLHQIPWHRVILDEAHNIKDRSCNTARAAFELIAKFKWCLSGTPLQNRVGELYSLVRFLQADPFGYYFCKLCDCKSLHWSFSDRRTCDYCHHSPMQHICFWNNEILKPVQKYGASVEGSHGHTAFNKLKVLLDRLMLRRTKLERADDLGLPPRAITVRRDYFTEEEEELYSSLYSDVSRKFSTYADAGTVLNNYGNIFQLITRMRQMSNHPDLVLKSKAAQAAFGNLKSLSDPNSSVANLDSIHTCRICLDEAEDAIISRCRHIFCRECIRQYLETATEQEPECPVCHLPITIDLSQEPLDDEESLGRKARQGVLDRLDPGKWRTSTKIEALVEELSKLNQQDHTIKSLVFSQFTVFLDLIERRLQLAGFKLARLQGNMTPEARDRTIKYFMNNNDVQVFLVSLKAGGVALNLTEASRVFIMDPWWNPAVELQAMDRIHRLGQHRPVVVTRLIIENSIESRIVELQKKKEAMTGAALGDDDQALGRLTPEDLSFLFTL</sequence>
<gene>
    <name evidence="15" type="ORF">O181_026415</name>
</gene>
<dbReference type="InterPro" id="IPR000330">
    <property type="entry name" value="SNF2_N"/>
</dbReference>
<evidence type="ECO:0000259" key="13">
    <source>
        <dbReference type="PROSITE" id="PS51192"/>
    </source>
</evidence>
<dbReference type="GO" id="GO:0005634">
    <property type="term" value="C:nucleus"/>
    <property type="evidence" value="ECO:0007669"/>
    <property type="project" value="UniProtKB-SubCell"/>
</dbReference>
<dbReference type="Gene3D" id="3.40.50.10810">
    <property type="entry name" value="Tandem AAA-ATPase domain"/>
    <property type="match status" value="1"/>
</dbReference>
<comment type="subcellular location">
    <subcellularLocation>
        <location evidence="1">Nucleus</location>
    </subcellularLocation>
</comment>
<evidence type="ECO:0000313" key="15">
    <source>
        <dbReference type="EMBL" id="MBW0486700.1"/>
    </source>
</evidence>
<dbReference type="SUPFAM" id="SSF52540">
    <property type="entry name" value="P-loop containing nucleoside triphosphate hydrolases"/>
    <property type="match status" value="2"/>
</dbReference>
<feature type="domain" description="RING-type" evidence="12">
    <location>
        <begin position="877"/>
        <end position="919"/>
    </location>
</feature>
<dbReference type="InterPro" id="IPR002464">
    <property type="entry name" value="DNA/RNA_helicase_DEAH_CS"/>
</dbReference>
<dbReference type="GO" id="GO:0008270">
    <property type="term" value="F:zinc ion binding"/>
    <property type="evidence" value="ECO:0007669"/>
    <property type="project" value="UniProtKB-KW"/>
</dbReference>
<feature type="compositionally biased region" description="Polar residues" evidence="11">
    <location>
        <begin position="165"/>
        <end position="182"/>
    </location>
</feature>
<dbReference type="PROSITE" id="PS00690">
    <property type="entry name" value="DEAH_ATP_HELICASE"/>
    <property type="match status" value="1"/>
</dbReference>
<dbReference type="Pfam" id="PF00097">
    <property type="entry name" value="zf-C3HC4"/>
    <property type="match status" value="1"/>
</dbReference>
<evidence type="ECO:0000256" key="8">
    <source>
        <dbReference type="ARBA" id="ARBA00022833"/>
    </source>
</evidence>
<dbReference type="InterPro" id="IPR014001">
    <property type="entry name" value="Helicase_ATP-bd"/>
</dbReference>
<dbReference type="Proteomes" id="UP000765509">
    <property type="component" value="Unassembled WGS sequence"/>
</dbReference>
<evidence type="ECO:0008006" key="17">
    <source>
        <dbReference type="Google" id="ProtNLM"/>
    </source>
</evidence>
<evidence type="ECO:0000256" key="2">
    <source>
        <dbReference type="ARBA" id="ARBA00007025"/>
    </source>
</evidence>
<evidence type="ECO:0000256" key="6">
    <source>
        <dbReference type="ARBA" id="ARBA00022801"/>
    </source>
</evidence>
<feature type="compositionally biased region" description="Low complexity" evidence="11">
    <location>
        <begin position="403"/>
        <end position="427"/>
    </location>
</feature>
<dbReference type="InterPro" id="IPR018957">
    <property type="entry name" value="Znf_C3HC4_RING-type"/>
</dbReference>
<dbReference type="AlphaFoldDB" id="A0A9Q3H256"/>
<dbReference type="GO" id="GO:0005524">
    <property type="term" value="F:ATP binding"/>
    <property type="evidence" value="ECO:0007669"/>
    <property type="project" value="UniProtKB-KW"/>
</dbReference>
<evidence type="ECO:0000256" key="7">
    <source>
        <dbReference type="ARBA" id="ARBA00022806"/>
    </source>
</evidence>
<keyword evidence="8" id="KW-0862">Zinc</keyword>
<dbReference type="SMART" id="SM00184">
    <property type="entry name" value="RING"/>
    <property type="match status" value="1"/>
</dbReference>
<dbReference type="OrthoDB" id="448448at2759"/>
<keyword evidence="3" id="KW-0479">Metal-binding</keyword>
<evidence type="ECO:0000256" key="1">
    <source>
        <dbReference type="ARBA" id="ARBA00004123"/>
    </source>
</evidence>
<dbReference type="PROSITE" id="PS00518">
    <property type="entry name" value="ZF_RING_1"/>
    <property type="match status" value="1"/>
</dbReference>
<accession>A0A9Q3H256</accession>
<keyword evidence="9" id="KW-0067">ATP-binding</keyword>
<feature type="compositionally biased region" description="Basic residues" evidence="11">
    <location>
        <begin position="446"/>
        <end position="457"/>
    </location>
</feature>
<dbReference type="PANTHER" id="PTHR45626">
    <property type="entry name" value="TRANSCRIPTION TERMINATION FACTOR 2-RELATED"/>
    <property type="match status" value="1"/>
</dbReference>
<dbReference type="GO" id="GO:0006289">
    <property type="term" value="P:nucleotide-excision repair"/>
    <property type="evidence" value="ECO:0007669"/>
    <property type="project" value="TreeGrafter"/>
</dbReference>
<evidence type="ECO:0000313" key="16">
    <source>
        <dbReference type="Proteomes" id="UP000765509"/>
    </source>
</evidence>
<feature type="compositionally biased region" description="Low complexity" evidence="11">
    <location>
        <begin position="262"/>
        <end position="292"/>
    </location>
</feature>
<dbReference type="Gene3D" id="3.30.40.10">
    <property type="entry name" value="Zinc/RING finger domain, C3HC4 (zinc finger)"/>
    <property type="match status" value="1"/>
</dbReference>
<reference evidence="15" key="1">
    <citation type="submission" date="2021-03" db="EMBL/GenBank/DDBJ databases">
        <title>Draft genome sequence of rust myrtle Austropuccinia psidii MF-1, a brazilian biotype.</title>
        <authorList>
            <person name="Quecine M.C."/>
            <person name="Pachon D.M.R."/>
            <person name="Bonatelli M.L."/>
            <person name="Correr F.H."/>
            <person name="Franceschini L.M."/>
            <person name="Leite T.F."/>
            <person name="Margarido G.R.A."/>
            <person name="Almeida C.A."/>
            <person name="Ferrarezi J.A."/>
            <person name="Labate C.A."/>
        </authorList>
    </citation>
    <scope>NUCLEOTIDE SEQUENCE</scope>
    <source>
        <strain evidence="15">MF-1</strain>
    </source>
</reference>
<dbReference type="PROSITE" id="PS50089">
    <property type="entry name" value="ZF_RING_2"/>
    <property type="match status" value="1"/>
</dbReference>
<evidence type="ECO:0000259" key="14">
    <source>
        <dbReference type="PROSITE" id="PS51194"/>
    </source>
</evidence>
<feature type="domain" description="Helicase C-terminal" evidence="14">
    <location>
        <begin position="959"/>
        <end position="1116"/>
    </location>
</feature>
<dbReference type="Pfam" id="PF00271">
    <property type="entry name" value="Helicase_C"/>
    <property type="match status" value="1"/>
</dbReference>
<keyword evidence="6" id="KW-0378">Hydrolase</keyword>